<sequence>MLNPPAIHTPAGMTRNRDPQLPCFDLDLNTWVAPFFMGSSQYSGGTPQLCPLQTVAGTL</sequence>
<name>A0A951QJB5_9CYAN</name>
<accession>A0A951QJB5</accession>
<proteinExistence type="predicted"/>
<comment type="caution">
    <text evidence="1">The sequence shown here is derived from an EMBL/GenBank/DDBJ whole genome shotgun (WGS) entry which is preliminary data.</text>
</comment>
<reference evidence="1" key="2">
    <citation type="journal article" date="2022" name="Microbiol. Resour. Announc.">
        <title>Metagenome Sequencing to Explore Phylogenomics of Terrestrial Cyanobacteria.</title>
        <authorList>
            <person name="Ward R.D."/>
            <person name="Stajich J.E."/>
            <person name="Johansen J.R."/>
            <person name="Huntemann M."/>
            <person name="Clum A."/>
            <person name="Foster B."/>
            <person name="Foster B."/>
            <person name="Roux S."/>
            <person name="Palaniappan K."/>
            <person name="Varghese N."/>
            <person name="Mukherjee S."/>
            <person name="Reddy T.B.K."/>
            <person name="Daum C."/>
            <person name="Copeland A."/>
            <person name="Chen I.A."/>
            <person name="Ivanova N.N."/>
            <person name="Kyrpides N.C."/>
            <person name="Shapiro N."/>
            <person name="Eloe-Fadrosh E.A."/>
            <person name="Pietrasiak N."/>
        </authorList>
    </citation>
    <scope>NUCLEOTIDE SEQUENCE</scope>
    <source>
        <strain evidence="1">UHER 2000/2452</strain>
    </source>
</reference>
<evidence type="ECO:0000313" key="1">
    <source>
        <dbReference type="EMBL" id="MBW4662283.1"/>
    </source>
</evidence>
<dbReference type="EMBL" id="JAHHHD010000066">
    <property type="protein sequence ID" value="MBW4662283.1"/>
    <property type="molecule type" value="Genomic_DNA"/>
</dbReference>
<organism evidence="1 2">
    <name type="scientific">Drouetiella hepatica Uher 2000/2452</name>
    <dbReference type="NCBI Taxonomy" id="904376"/>
    <lineage>
        <taxon>Bacteria</taxon>
        <taxon>Bacillati</taxon>
        <taxon>Cyanobacteriota</taxon>
        <taxon>Cyanophyceae</taxon>
        <taxon>Oculatellales</taxon>
        <taxon>Oculatellaceae</taxon>
        <taxon>Drouetiella</taxon>
    </lineage>
</organism>
<dbReference type="Proteomes" id="UP000757435">
    <property type="component" value="Unassembled WGS sequence"/>
</dbReference>
<gene>
    <name evidence="1" type="ORF">KME15_26825</name>
</gene>
<evidence type="ECO:0000313" key="2">
    <source>
        <dbReference type="Proteomes" id="UP000757435"/>
    </source>
</evidence>
<protein>
    <submittedName>
        <fullName evidence="1">Uncharacterized protein</fullName>
    </submittedName>
</protein>
<dbReference type="AlphaFoldDB" id="A0A951QJB5"/>
<reference evidence="1" key="1">
    <citation type="submission" date="2021-05" db="EMBL/GenBank/DDBJ databases">
        <authorList>
            <person name="Pietrasiak N."/>
            <person name="Ward R."/>
            <person name="Stajich J.E."/>
            <person name="Kurbessoian T."/>
        </authorList>
    </citation>
    <scope>NUCLEOTIDE SEQUENCE</scope>
    <source>
        <strain evidence="1">UHER 2000/2452</strain>
    </source>
</reference>